<proteinExistence type="predicted"/>
<dbReference type="GO" id="GO:0060271">
    <property type="term" value="P:cilium assembly"/>
    <property type="evidence" value="ECO:0007669"/>
    <property type="project" value="TreeGrafter"/>
</dbReference>
<evidence type="ECO:0000256" key="12">
    <source>
        <dbReference type="ARBA" id="ARBA00023212"/>
    </source>
</evidence>
<dbReference type="SMART" id="SM00721">
    <property type="entry name" value="BAR"/>
    <property type="match status" value="1"/>
</dbReference>
<keyword evidence="20" id="KW-1185">Reference proteome</keyword>
<dbReference type="CDD" id="cd00160">
    <property type="entry name" value="RhoGEF"/>
    <property type="match status" value="1"/>
</dbReference>
<dbReference type="CDD" id="cd12141">
    <property type="entry name" value="SH3_DNMBP_C2"/>
    <property type="match status" value="1"/>
</dbReference>
<feature type="region of interest" description="Disordered" evidence="16">
    <location>
        <begin position="50"/>
        <end position="76"/>
    </location>
</feature>
<feature type="domain" description="SH3" evidence="17">
    <location>
        <begin position="1217"/>
        <end position="1280"/>
    </location>
</feature>
<dbReference type="Gene3D" id="2.30.30.40">
    <property type="entry name" value="SH3 Domains"/>
    <property type="match status" value="2"/>
</dbReference>
<dbReference type="RefSeq" id="XP_033797195.1">
    <property type="nucleotide sequence ID" value="XM_033941304.1"/>
</dbReference>
<dbReference type="PROSITE" id="PS51021">
    <property type="entry name" value="BAR"/>
    <property type="match status" value="1"/>
</dbReference>
<keyword evidence="8" id="KW-0965">Cell junction</keyword>
<dbReference type="InterPro" id="IPR036028">
    <property type="entry name" value="SH3-like_dom_sf"/>
</dbReference>
<dbReference type="InterPro" id="IPR027267">
    <property type="entry name" value="AH/BAR_dom_sf"/>
</dbReference>
<dbReference type="PROSITE" id="PS50010">
    <property type="entry name" value="DH_2"/>
    <property type="match status" value="1"/>
</dbReference>
<dbReference type="Gene3D" id="1.20.900.10">
    <property type="entry name" value="Dbl homology (DH) domain"/>
    <property type="match status" value="1"/>
</dbReference>
<dbReference type="FunFam" id="1.20.1270.60:FF:000027">
    <property type="entry name" value="dynamin-binding protein isoform X1"/>
    <property type="match status" value="1"/>
</dbReference>
<evidence type="ECO:0000256" key="4">
    <source>
        <dbReference type="ARBA" id="ARBA00018186"/>
    </source>
</evidence>
<dbReference type="GO" id="GO:0005856">
    <property type="term" value="C:cytoskeleton"/>
    <property type="evidence" value="ECO:0007669"/>
    <property type="project" value="UniProtKB-SubCell"/>
</dbReference>
<protein>
    <recommendedName>
        <fullName evidence="4">Dynamin-binding protein</fullName>
    </recommendedName>
    <alternativeName>
        <fullName evidence="13">Scaffold protein Tuba</fullName>
    </alternativeName>
</protein>
<dbReference type="SMART" id="SM00326">
    <property type="entry name" value="SH3"/>
    <property type="match status" value="2"/>
</dbReference>
<feature type="compositionally biased region" description="Polar residues" evidence="16">
    <location>
        <begin position="460"/>
        <end position="479"/>
    </location>
</feature>
<feature type="region of interest" description="Disordered" evidence="16">
    <location>
        <begin position="1166"/>
        <end position="1204"/>
    </location>
</feature>
<evidence type="ECO:0000256" key="11">
    <source>
        <dbReference type="ARBA" id="ARBA00023054"/>
    </source>
</evidence>
<accession>A0A6P8QMR7</accession>
<organism evidence="20 21">
    <name type="scientific">Geotrypetes seraphini</name>
    <name type="common">Gaboon caecilian</name>
    <name type="synonym">Caecilia seraphini</name>
    <dbReference type="NCBI Taxonomy" id="260995"/>
    <lineage>
        <taxon>Eukaryota</taxon>
        <taxon>Metazoa</taxon>
        <taxon>Chordata</taxon>
        <taxon>Craniata</taxon>
        <taxon>Vertebrata</taxon>
        <taxon>Euteleostomi</taxon>
        <taxon>Amphibia</taxon>
        <taxon>Gymnophiona</taxon>
        <taxon>Geotrypetes</taxon>
    </lineage>
</organism>
<dbReference type="InterPro" id="IPR035820">
    <property type="entry name" value="DNMBP_SH3_C1"/>
</dbReference>
<keyword evidence="6" id="KW-0963">Cytoplasm</keyword>
<dbReference type="SMART" id="SM00325">
    <property type="entry name" value="RhoGEF"/>
    <property type="match status" value="1"/>
</dbReference>
<evidence type="ECO:0000256" key="2">
    <source>
        <dbReference type="ARBA" id="ARBA00004282"/>
    </source>
</evidence>
<evidence type="ECO:0000259" key="18">
    <source>
        <dbReference type="PROSITE" id="PS50010"/>
    </source>
</evidence>
<dbReference type="PROSITE" id="PS00741">
    <property type="entry name" value="DH_1"/>
    <property type="match status" value="1"/>
</dbReference>
<dbReference type="SUPFAM" id="SSF48065">
    <property type="entry name" value="DBL homology domain (DH-domain)"/>
    <property type="match status" value="1"/>
</dbReference>
<dbReference type="GO" id="GO:0005085">
    <property type="term" value="F:guanyl-nucleotide exchange factor activity"/>
    <property type="evidence" value="ECO:0007669"/>
    <property type="project" value="UniProtKB-KW"/>
</dbReference>
<feature type="region of interest" description="Disordered" evidence="16">
    <location>
        <begin position="1053"/>
        <end position="1089"/>
    </location>
</feature>
<keyword evidence="12" id="KW-0206">Cytoskeleton</keyword>
<evidence type="ECO:0000256" key="6">
    <source>
        <dbReference type="ARBA" id="ARBA00022490"/>
    </source>
</evidence>
<dbReference type="CTD" id="23268"/>
<evidence type="ECO:0000256" key="8">
    <source>
        <dbReference type="ARBA" id="ARBA00022949"/>
    </source>
</evidence>
<dbReference type="PANTHER" id="PTHR22834">
    <property type="entry name" value="NUCLEAR FUSION PROTEIN FUS2"/>
    <property type="match status" value="1"/>
</dbReference>
<evidence type="ECO:0000256" key="15">
    <source>
        <dbReference type="PROSITE-ProRule" id="PRU00192"/>
    </source>
</evidence>
<evidence type="ECO:0000256" key="14">
    <source>
        <dbReference type="ARBA" id="ARBA00034103"/>
    </source>
</evidence>
<evidence type="ECO:0000256" key="7">
    <source>
        <dbReference type="ARBA" id="ARBA00022658"/>
    </source>
</evidence>
<feature type="region of interest" description="Disordered" evidence="16">
    <location>
        <begin position="460"/>
        <end position="483"/>
    </location>
</feature>
<feature type="compositionally biased region" description="Polar residues" evidence="16">
    <location>
        <begin position="1166"/>
        <end position="1185"/>
    </location>
</feature>
<dbReference type="SUPFAM" id="SSF50044">
    <property type="entry name" value="SH3-domain"/>
    <property type="match status" value="2"/>
</dbReference>
<feature type="domain" description="SH3" evidence="17">
    <location>
        <begin position="988"/>
        <end position="1051"/>
    </location>
</feature>
<dbReference type="SUPFAM" id="SSF103657">
    <property type="entry name" value="BAR/IMD domain-like"/>
    <property type="match status" value="1"/>
</dbReference>
<dbReference type="CDD" id="cd11798">
    <property type="entry name" value="SH3_DNMBP_C1"/>
    <property type="match status" value="1"/>
</dbReference>
<dbReference type="InterPro" id="IPR000219">
    <property type="entry name" value="DH_dom"/>
</dbReference>
<dbReference type="InterPro" id="IPR035899">
    <property type="entry name" value="DBL_dom_sf"/>
</dbReference>
<feature type="domain" description="BAR" evidence="19">
    <location>
        <begin position="711"/>
        <end position="920"/>
    </location>
</feature>
<dbReference type="Proteomes" id="UP000515159">
    <property type="component" value="Chromosome 4"/>
</dbReference>
<evidence type="ECO:0000313" key="21">
    <source>
        <dbReference type="RefSeq" id="XP_033797195.1"/>
    </source>
</evidence>
<dbReference type="FunFam" id="2.30.30.40:FF:000066">
    <property type="entry name" value="dynamin-binding protein isoform X1"/>
    <property type="match status" value="1"/>
</dbReference>
<keyword evidence="5 15" id="KW-0728">SH3 domain</keyword>
<dbReference type="InterPro" id="IPR004148">
    <property type="entry name" value="BAR_dom"/>
</dbReference>
<comment type="subcellular location">
    <subcellularLocation>
        <location evidence="2">Cell junction</location>
    </subcellularLocation>
    <subcellularLocation>
        <location evidence="1">Cytoplasm</location>
        <location evidence="1">Cytoskeleton</location>
    </subcellularLocation>
    <subcellularLocation>
        <location evidence="3">Golgi apparatus</location>
        <location evidence="3">Golgi stack</location>
    </subcellularLocation>
    <subcellularLocation>
        <location evidence="14">Synapse</location>
    </subcellularLocation>
</comment>
<keyword evidence="11" id="KW-0175">Coiled coil</keyword>
<dbReference type="FunFam" id="1.20.900.10:FF:000023">
    <property type="entry name" value="dynamin-binding protein isoform X2"/>
    <property type="match status" value="1"/>
</dbReference>
<evidence type="ECO:0000259" key="17">
    <source>
        <dbReference type="PROSITE" id="PS50002"/>
    </source>
</evidence>
<feature type="domain" description="DH" evidence="18">
    <location>
        <begin position="487"/>
        <end position="670"/>
    </location>
</feature>
<keyword evidence="9" id="KW-0770">Synapse</keyword>
<dbReference type="Pfam" id="PF00621">
    <property type="entry name" value="RhoGEF"/>
    <property type="match status" value="1"/>
</dbReference>
<evidence type="ECO:0000256" key="5">
    <source>
        <dbReference type="ARBA" id="ARBA00022443"/>
    </source>
</evidence>
<dbReference type="PROSITE" id="PS50002">
    <property type="entry name" value="SH3"/>
    <property type="match status" value="2"/>
</dbReference>
<evidence type="ECO:0000313" key="20">
    <source>
        <dbReference type="Proteomes" id="UP000515159"/>
    </source>
</evidence>
<dbReference type="InterPro" id="IPR001331">
    <property type="entry name" value="GDS_CDC24_CS"/>
</dbReference>
<dbReference type="InterPro" id="IPR001452">
    <property type="entry name" value="SH3_domain"/>
</dbReference>
<dbReference type="CDD" id="cd07589">
    <property type="entry name" value="BAR_DNMBP"/>
    <property type="match status" value="1"/>
</dbReference>
<dbReference type="Pfam" id="PF03114">
    <property type="entry name" value="BAR"/>
    <property type="match status" value="1"/>
</dbReference>
<evidence type="ECO:0000256" key="1">
    <source>
        <dbReference type="ARBA" id="ARBA00004245"/>
    </source>
</evidence>
<dbReference type="GO" id="GO:0070161">
    <property type="term" value="C:anchoring junction"/>
    <property type="evidence" value="ECO:0007669"/>
    <property type="project" value="UniProtKB-SubCell"/>
</dbReference>
<evidence type="ECO:0000259" key="19">
    <source>
        <dbReference type="PROSITE" id="PS51021"/>
    </source>
</evidence>
<keyword evidence="10" id="KW-0333">Golgi apparatus</keyword>
<evidence type="ECO:0000256" key="9">
    <source>
        <dbReference type="ARBA" id="ARBA00023018"/>
    </source>
</evidence>
<feature type="compositionally biased region" description="Polar residues" evidence="16">
    <location>
        <begin position="1073"/>
        <end position="1089"/>
    </location>
</feature>
<evidence type="ECO:0000256" key="3">
    <source>
        <dbReference type="ARBA" id="ARBA00004348"/>
    </source>
</evidence>
<dbReference type="FunFam" id="2.30.30.40:FF:000084">
    <property type="entry name" value="dynamin-binding protein isoform X1"/>
    <property type="match status" value="1"/>
</dbReference>
<gene>
    <name evidence="21" type="primary">DNMBP</name>
</gene>
<evidence type="ECO:0000256" key="10">
    <source>
        <dbReference type="ARBA" id="ARBA00023034"/>
    </source>
</evidence>
<feature type="compositionally biased region" description="Low complexity" evidence="16">
    <location>
        <begin position="1056"/>
        <end position="1065"/>
    </location>
</feature>
<dbReference type="Gene3D" id="1.20.1270.60">
    <property type="entry name" value="Arfaptin homology (AH) domain/BAR domain"/>
    <property type="match status" value="1"/>
</dbReference>
<name>A0A6P8QMR7_GEOSA</name>
<keyword evidence="7" id="KW-0344">Guanine-nucleotide releasing factor</keyword>
<dbReference type="GO" id="GO:0045202">
    <property type="term" value="C:synapse"/>
    <property type="evidence" value="ECO:0007669"/>
    <property type="project" value="UniProtKB-SubCell"/>
</dbReference>
<dbReference type="InterPro" id="IPR051492">
    <property type="entry name" value="Dynamin-Rho_GEF"/>
</dbReference>
<feature type="compositionally biased region" description="Polar residues" evidence="16">
    <location>
        <begin position="50"/>
        <end position="64"/>
    </location>
</feature>
<dbReference type="GeneID" id="117359114"/>
<dbReference type="GO" id="GO:0005795">
    <property type="term" value="C:Golgi stack"/>
    <property type="evidence" value="ECO:0007669"/>
    <property type="project" value="UniProtKB-SubCell"/>
</dbReference>
<evidence type="ECO:0000256" key="16">
    <source>
        <dbReference type="SAM" id="MobiDB-lite"/>
    </source>
</evidence>
<evidence type="ECO:0000256" key="13">
    <source>
        <dbReference type="ARBA" id="ARBA00032587"/>
    </source>
</evidence>
<dbReference type="Pfam" id="PF14604">
    <property type="entry name" value="SH3_9"/>
    <property type="match status" value="1"/>
</dbReference>
<dbReference type="GO" id="GO:0035556">
    <property type="term" value="P:intracellular signal transduction"/>
    <property type="evidence" value="ECO:0007669"/>
    <property type="project" value="InterPro"/>
</dbReference>
<dbReference type="PANTHER" id="PTHR22834:SF19">
    <property type="entry name" value="DYNAMIN-BINDING PROTEIN"/>
    <property type="match status" value="1"/>
</dbReference>
<reference evidence="21" key="1">
    <citation type="submission" date="2025-08" db="UniProtKB">
        <authorList>
            <consortium name="RefSeq"/>
        </authorList>
    </citation>
    <scope>IDENTIFICATION</scope>
</reference>
<feature type="compositionally biased region" description="Basic and acidic residues" evidence="16">
    <location>
        <begin position="65"/>
        <end position="76"/>
    </location>
</feature>
<sequence>MCTVQYERCQTAKSGSAIPKKDNKVLSWEYVDCDSLEKCYIPEEAGQYRNNGWSQDSRNYSQTERQPDSDHRKQYRGYRDCRKDKSRYVDYKKFDRDFEDFRKTERRFANCENLDEEYRSYKKDKSQYVDRRNMSKDYEDFKKTSAPFLDGRNMENYRNAEHRYTDWKNLTDDMWNCESTYQYINGRNSAHLQEDYQKIKSWCKDEIWDKDCEDNKNNGYQNYEDYKKVRSRYTDHRGTWKETEDQCFGDARKKDNFVKNKSLEKDCKEYKKIGIQDCGFRSLEQDYRNCWKIEDQYINGRTIDQEYGDCPKVRSHVDHRNADHNYGDYRKFDQLDENYKCKDIEEERSSCKYVTKSNMKCGGCSDLETRDGDYKELDFHIKDLFTARDRTGRVLDSEHADVYQPRKYSTARSLDWEYEDSDKTDTDSWERNSFYRSTAPSTLRHSEFVQNRKKNQEMTLLASQPSSLEQPSVSATTENPEQRMLEKRSKVIEELLQTERDYLRDLEMCVEQIITPLQCAQVHNVDFDGLFGNIHAVINISKKLLADLEKSDTVGTVFLAHRLELEDVYKEYCQNHEEAITLLEGYEKDDKIQKHLLEYLETIRSLYREWGCTNYINLGSFLIKPVQRIMRYPLLLMELLNATPESHPDKSPLTEAVLVVKDINVNINEYKRRKDLVLKYRKGDEDTLIDKISKLNIHSIIKKSNRVSSHLKHLTGFAPQLKDEAFEETEKNFRNQERLIKSFIRDLSLYLQHIRESISVKVLAAMSMWELFVNKGSSDLEKFQKVHRIISEKLFTNFKERTERLVISPLNQLLTMFAGPHKLVQKRFDKLLDFHNCTERAEKLKDRRTMEELQSARNNYEALNAQLLDELPKFHQCAKELFANCVRSYAEAHCDFVKLALEELKPLLLLLSVAGREGNLIAVFQEEHSQVLQQLQVFTFFPESLPAVKKPFERKSVEYQSARRPFLGPPSYTLQSADHRSILLARYPPEKLFQVDRNFNAAQDLDVSLLEGDLVGVIKQQDPMGSQNRWLIDNGVTKGFVYSSFLKPYNPRCSHSDASTGSHSSNESGYGGSSPNFSRQNSNSTLTFNPNNASVSFTSGSSLKSNQEFSSLPDTSCTDSCASLKSDSPIVVDSSKQGKEMNTLSQTRSLTDSLEKADITDSVLTTNHARSYQSQSETGSNSTLRRNGEKGRNRNHARAPNRTELFPVCEQDSSESAGSQVYYAVYPFEARCTNELSVSANQRLKILEFEDVTGNKDWWLAEVDGRRGYVPSTYIRKTEYT</sequence>